<sequence>MIVTVTPNPSLDKTVELTAPLAVGHVQRAAQTHAEPGGKGVNISRALTAAGVENLAVLPGDPADPVLTGLAEISVSCRSIPIGQSLRMNIAITDPLGTTTKVNEPGPQFSAEAEADFIELIIGSATEAAWTVLAGSLPPGLSTQFYRETITRLRSAGGHLVAVDASGPALAEAVAAAPDLIKPNAEELLELAHALLEPEQIPELSAAELEASKDAVVQLIRALKPHGVQAALVTLGGHGAVYVSADQHHPVLSAWGPPLTVRSTVGAGDAALAGFIAADVKGEDPRSCLRRAMAQGRAAASLPGSTMPVPEQLVLDDVVVDELTR</sequence>
<feature type="domain" description="Carbohydrate kinase PfkB" evidence="8">
    <location>
        <begin position="24"/>
        <end position="311"/>
    </location>
</feature>
<dbReference type="InterPro" id="IPR011611">
    <property type="entry name" value="PfkB_dom"/>
</dbReference>
<dbReference type="Gene3D" id="3.40.1190.20">
    <property type="match status" value="1"/>
</dbReference>
<accession>A0ABP9FQJ2</accession>
<dbReference type="InterPro" id="IPR029056">
    <property type="entry name" value="Ribokinase-like"/>
</dbReference>
<evidence type="ECO:0000259" key="8">
    <source>
        <dbReference type="Pfam" id="PF00294"/>
    </source>
</evidence>
<protein>
    <submittedName>
        <fullName evidence="9">Hexose kinase</fullName>
    </submittedName>
</protein>
<evidence type="ECO:0000313" key="10">
    <source>
        <dbReference type="Proteomes" id="UP001500368"/>
    </source>
</evidence>
<keyword evidence="5" id="KW-0067">ATP-binding</keyword>
<comment type="similarity">
    <text evidence="1 7">Belongs to the carbohydrate kinase PfkB family.</text>
</comment>
<dbReference type="PANTHER" id="PTHR46566">
    <property type="entry name" value="1-PHOSPHOFRUCTOKINASE-RELATED"/>
    <property type="match status" value="1"/>
</dbReference>
<evidence type="ECO:0000256" key="5">
    <source>
        <dbReference type="ARBA" id="ARBA00022840"/>
    </source>
</evidence>
<keyword evidence="2 6" id="KW-0808">Transferase</keyword>
<dbReference type="PROSITE" id="PS00584">
    <property type="entry name" value="PFKB_KINASES_2"/>
    <property type="match status" value="1"/>
</dbReference>
<evidence type="ECO:0000313" key="9">
    <source>
        <dbReference type="EMBL" id="GAA4912039.1"/>
    </source>
</evidence>
<dbReference type="RefSeq" id="WP_345476370.1">
    <property type="nucleotide sequence ID" value="NZ_BAABLW010000002.1"/>
</dbReference>
<dbReference type="SUPFAM" id="SSF53613">
    <property type="entry name" value="Ribokinase-like"/>
    <property type="match status" value="1"/>
</dbReference>
<dbReference type="InterPro" id="IPR017583">
    <property type="entry name" value="Tagatose/fructose_Pkinase"/>
</dbReference>
<gene>
    <name evidence="9" type="ORF">GCM10025790_03100</name>
</gene>
<dbReference type="InterPro" id="IPR002173">
    <property type="entry name" value="Carboh/pur_kinase_PfkB_CS"/>
</dbReference>
<keyword evidence="10" id="KW-1185">Reference proteome</keyword>
<dbReference type="NCBIfam" id="TIGR03168">
    <property type="entry name" value="1-PFK"/>
    <property type="match status" value="1"/>
</dbReference>
<dbReference type="InterPro" id="IPR002139">
    <property type="entry name" value="Ribo/fructo_kinase"/>
</dbReference>
<dbReference type="PANTHER" id="PTHR46566:SF5">
    <property type="entry name" value="1-PHOSPHOFRUCTOKINASE"/>
    <property type="match status" value="1"/>
</dbReference>
<dbReference type="PIRSF" id="PIRSF000535">
    <property type="entry name" value="1PFK/6PFK/LacC"/>
    <property type="match status" value="1"/>
</dbReference>
<reference evidence="10" key="1">
    <citation type="journal article" date="2019" name="Int. J. Syst. Evol. Microbiol.">
        <title>The Global Catalogue of Microorganisms (GCM) 10K type strain sequencing project: providing services to taxonomists for standard genome sequencing and annotation.</title>
        <authorList>
            <consortium name="The Broad Institute Genomics Platform"/>
            <consortium name="The Broad Institute Genome Sequencing Center for Infectious Disease"/>
            <person name="Wu L."/>
            <person name="Ma J."/>
        </authorList>
    </citation>
    <scope>NUCLEOTIDE SEQUENCE [LARGE SCALE GENOMIC DNA]</scope>
    <source>
        <strain evidence="10">JCM 19129</strain>
    </source>
</reference>
<organism evidence="9 10">
    <name type="scientific">Nesterenkonia rhizosphaerae</name>
    <dbReference type="NCBI Taxonomy" id="1348272"/>
    <lineage>
        <taxon>Bacteria</taxon>
        <taxon>Bacillati</taxon>
        <taxon>Actinomycetota</taxon>
        <taxon>Actinomycetes</taxon>
        <taxon>Micrococcales</taxon>
        <taxon>Micrococcaceae</taxon>
        <taxon>Nesterenkonia</taxon>
    </lineage>
</organism>
<keyword evidence="3" id="KW-0547">Nucleotide-binding</keyword>
<evidence type="ECO:0000256" key="6">
    <source>
        <dbReference type="PIRNR" id="PIRNR000535"/>
    </source>
</evidence>
<keyword evidence="4 7" id="KW-0418">Kinase</keyword>
<name>A0ABP9FQJ2_9MICC</name>
<dbReference type="PRINTS" id="PR00990">
    <property type="entry name" value="RIBOKINASE"/>
</dbReference>
<evidence type="ECO:0000256" key="4">
    <source>
        <dbReference type="ARBA" id="ARBA00022777"/>
    </source>
</evidence>
<evidence type="ECO:0000256" key="3">
    <source>
        <dbReference type="ARBA" id="ARBA00022741"/>
    </source>
</evidence>
<evidence type="ECO:0000256" key="7">
    <source>
        <dbReference type="RuleBase" id="RU003704"/>
    </source>
</evidence>
<evidence type="ECO:0000256" key="1">
    <source>
        <dbReference type="ARBA" id="ARBA00010688"/>
    </source>
</evidence>
<dbReference type="Pfam" id="PF00294">
    <property type="entry name" value="PfkB"/>
    <property type="match status" value="1"/>
</dbReference>
<dbReference type="Proteomes" id="UP001500368">
    <property type="component" value="Unassembled WGS sequence"/>
</dbReference>
<evidence type="ECO:0000256" key="2">
    <source>
        <dbReference type="ARBA" id="ARBA00022679"/>
    </source>
</evidence>
<dbReference type="CDD" id="cd01164">
    <property type="entry name" value="FruK_PfkB_like"/>
    <property type="match status" value="1"/>
</dbReference>
<comment type="caution">
    <text evidence="9">The sequence shown here is derived from an EMBL/GenBank/DDBJ whole genome shotgun (WGS) entry which is preliminary data.</text>
</comment>
<dbReference type="GO" id="GO:0016301">
    <property type="term" value="F:kinase activity"/>
    <property type="evidence" value="ECO:0007669"/>
    <property type="project" value="UniProtKB-KW"/>
</dbReference>
<proteinExistence type="inferred from homology"/>
<dbReference type="EMBL" id="BAABLW010000002">
    <property type="protein sequence ID" value="GAA4912039.1"/>
    <property type="molecule type" value="Genomic_DNA"/>
</dbReference>